<evidence type="ECO:0000313" key="2">
    <source>
        <dbReference type="EMBL" id="EFR42269.1"/>
    </source>
</evidence>
<accession>E4LA98</accession>
<feature type="region of interest" description="Disordered" evidence="1">
    <location>
        <begin position="1"/>
        <end position="71"/>
    </location>
</feature>
<dbReference type="Proteomes" id="UP000004594">
    <property type="component" value="Unassembled WGS sequence"/>
</dbReference>
<evidence type="ECO:0000313" key="3">
    <source>
        <dbReference type="Proteomes" id="UP000004594"/>
    </source>
</evidence>
<organism evidence="2 3">
    <name type="scientific">Dialister micraerophilus UPII 345-E</name>
    <dbReference type="NCBI Taxonomy" id="910314"/>
    <lineage>
        <taxon>Bacteria</taxon>
        <taxon>Bacillati</taxon>
        <taxon>Bacillota</taxon>
        <taxon>Negativicutes</taxon>
        <taxon>Veillonellales</taxon>
        <taxon>Veillonellaceae</taxon>
        <taxon>Dialister</taxon>
    </lineage>
</organism>
<dbReference type="OrthoDB" id="3036062at2"/>
<dbReference type="Pfam" id="PF05396">
    <property type="entry name" value="Phage_T7_Capsid"/>
    <property type="match status" value="1"/>
</dbReference>
<feature type="compositionally biased region" description="Polar residues" evidence="1">
    <location>
        <begin position="29"/>
        <end position="48"/>
    </location>
</feature>
<gene>
    <name evidence="2" type="ORF">HMPREF9220_0728</name>
</gene>
<feature type="compositionally biased region" description="Polar residues" evidence="1">
    <location>
        <begin position="1"/>
        <end position="10"/>
    </location>
</feature>
<dbReference type="eggNOG" id="ENOG5032UY2">
    <property type="taxonomic scope" value="Bacteria"/>
</dbReference>
<dbReference type="RefSeq" id="WP_007555131.1">
    <property type="nucleotide sequence ID" value="NZ_AENT01000028.1"/>
</dbReference>
<evidence type="ECO:0000256" key="1">
    <source>
        <dbReference type="SAM" id="MobiDB-lite"/>
    </source>
</evidence>
<sequence length="253" mass="28108">MDETSNNNNEVYGKNAVTGNIDDVVSDVEITTSDTQKINMKDTNTSDTQEPKQVQEKQQEEEKQPQKINQEQIQQAEDALVKDLTDKGIDVYKMSGEYERTGKLSEDDYIELAKAGYPRSLVDTYIAGLEASAGAYVESVYGVAGGQENYERICNHVRSLGDNAIDAFNNAIEQGNINQLAIMFRGYQSQMDSTYGTRNRTLMGQGSVGNQGGKGGYTSKEEMIKAISDPKYSRDKAYTKEVEQKIMHSNFIG</sequence>
<protein>
    <submittedName>
        <fullName evidence="2">Phage T7 capsid assembly protein</fullName>
    </submittedName>
</protein>
<reference evidence="2 3" key="1">
    <citation type="submission" date="2010-11" db="EMBL/GenBank/DDBJ databases">
        <authorList>
            <person name="Durkin A.S."/>
            <person name="Madupu R."/>
            <person name="Torralba M."/>
            <person name="Gillis M."/>
            <person name="Methe B."/>
            <person name="Sutton G."/>
            <person name="Nelson K.E."/>
        </authorList>
    </citation>
    <scope>NUCLEOTIDE SEQUENCE [LARGE SCALE GENOMIC DNA]</scope>
    <source>
        <strain evidence="2 3">UPII 345-E</strain>
    </source>
</reference>
<dbReference type="EMBL" id="AENT01000028">
    <property type="protein sequence ID" value="EFR42269.1"/>
    <property type="molecule type" value="Genomic_DNA"/>
</dbReference>
<feature type="compositionally biased region" description="Basic and acidic residues" evidence="1">
    <location>
        <begin position="49"/>
        <end position="65"/>
    </location>
</feature>
<name>E4LA98_9FIRM</name>
<dbReference type="InterPro" id="IPR008768">
    <property type="entry name" value="Gp9-like"/>
</dbReference>
<dbReference type="AlphaFoldDB" id="E4LA98"/>
<comment type="caution">
    <text evidence="2">The sequence shown here is derived from an EMBL/GenBank/DDBJ whole genome shotgun (WGS) entry which is preliminary data.</text>
</comment>
<proteinExistence type="predicted"/>